<name>A0A8S0RG17_OLEEU</name>
<evidence type="ECO:0000313" key="1">
    <source>
        <dbReference type="EMBL" id="CAA2978351.1"/>
    </source>
</evidence>
<dbReference type="EMBL" id="CACTIH010003618">
    <property type="protein sequence ID" value="CAA2978351.1"/>
    <property type="molecule type" value="Genomic_DNA"/>
</dbReference>
<sequence length="113" mass="12415">MVEATIPFKARTLMPKEPYKKINILPFLPFDHISHTPFQHKRANRRDDAGGNTTSSVLAVMEVIGGLNLAARLLEGALLLCEWIESNEEIGKENIRASVGIGEVDNRSGSAVM</sequence>
<evidence type="ECO:0000313" key="2">
    <source>
        <dbReference type="Proteomes" id="UP000594638"/>
    </source>
</evidence>
<proteinExistence type="predicted"/>
<organism evidence="1 2">
    <name type="scientific">Olea europaea subsp. europaea</name>
    <dbReference type="NCBI Taxonomy" id="158383"/>
    <lineage>
        <taxon>Eukaryota</taxon>
        <taxon>Viridiplantae</taxon>
        <taxon>Streptophyta</taxon>
        <taxon>Embryophyta</taxon>
        <taxon>Tracheophyta</taxon>
        <taxon>Spermatophyta</taxon>
        <taxon>Magnoliopsida</taxon>
        <taxon>eudicotyledons</taxon>
        <taxon>Gunneridae</taxon>
        <taxon>Pentapetalae</taxon>
        <taxon>asterids</taxon>
        <taxon>lamiids</taxon>
        <taxon>Lamiales</taxon>
        <taxon>Oleaceae</taxon>
        <taxon>Oleeae</taxon>
        <taxon>Olea</taxon>
    </lineage>
</organism>
<reference evidence="1 2" key="1">
    <citation type="submission" date="2019-12" db="EMBL/GenBank/DDBJ databases">
        <authorList>
            <person name="Alioto T."/>
            <person name="Alioto T."/>
            <person name="Gomez Garrido J."/>
        </authorList>
    </citation>
    <scope>NUCLEOTIDE SEQUENCE [LARGE SCALE GENOMIC DNA]</scope>
</reference>
<accession>A0A8S0RG17</accession>
<gene>
    <name evidence="1" type="ORF">OLEA9_A028672</name>
</gene>
<dbReference type="Proteomes" id="UP000594638">
    <property type="component" value="Unassembled WGS sequence"/>
</dbReference>
<dbReference type="Gramene" id="OE9A028672T1">
    <property type="protein sequence ID" value="OE9A028672C1"/>
    <property type="gene ID" value="OE9A028672"/>
</dbReference>
<comment type="caution">
    <text evidence="1">The sequence shown here is derived from an EMBL/GenBank/DDBJ whole genome shotgun (WGS) entry which is preliminary data.</text>
</comment>
<protein>
    <submittedName>
        <fullName evidence="1">Uncharacterized protein</fullName>
    </submittedName>
</protein>
<keyword evidence="2" id="KW-1185">Reference proteome</keyword>
<dbReference type="AlphaFoldDB" id="A0A8S0RG17"/>